<dbReference type="PANTHER" id="PTHR23080">
    <property type="entry name" value="THAP DOMAIN PROTEIN"/>
    <property type="match status" value="1"/>
</dbReference>
<comment type="caution">
    <text evidence="2">The sequence shown here is derived from an EMBL/GenBank/DDBJ whole genome shotgun (WGS) entry which is preliminary data.</text>
</comment>
<dbReference type="AlphaFoldDB" id="A0A9D4HM90"/>
<protein>
    <recommendedName>
        <fullName evidence="1">Transposase Helix-turn-helix domain-containing protein</fullName>
    </recommendedName>
</protein>
<dbReference type="Pfam" id="PF13613">
    <property type="entry name" value="HTH_Tnp_4"/>
    <property type="match status" value="1"/>
</dbReference>
<organism evidence="2 3">
    <name type="scientific">Dreissena polymorpha</name>
    <name type="common">Zebra mussel</name>
    <name type="synonym">Mytilus polymorpha</name>
    <dbReference type="NCBI Taxonomy" id="45954"/>
    <lineage>
        <taxon>Eukaryota</taxon>
        <taxon>Metazoa</taxon>
        <taxon>Spiralia</taxon>
        <taxon>Lophotrochozoa</taxon>
        <taxon>Mollusca</taxon>
        <taxon>Bivalvia</taxon>
        <taxon>Autobranchia</taxon>
        <taxon>Heteroconchia</taxon>
        <taxon>Euheterodonta</taxon>
        <taxon>Imparidentia</taxon>
        <taxon>Neoheterodontei</taxon>
        <taxon>Myida</taxon>
        <taxon>Dreissenoidea</taxon>
        <taxon>Dreissenidae</taxon>
        <taxon>Dreissena</taxon>
    </lineage>
</organism>
<feature type="domain" description="Transposase Helix-turn-helix" evidence="1">
    <location>
        <begin position="155"/>
        <end position="204"/>
    </location>
</feature>
<reference evidence="2" key="2">
    <citation type="submission" date="2020-11" db="EMBL/GenBank/DDBJ databases">
        <authorList>
            <person name="McCartney M.A."/>
            <person name="Auch B."/>
            <person name="Kono T."/>
            <person name="Mallez S."/>
            <person name="Becker A."/>
            <person name="Gohl D.M."/>
            <person name="Silverstein K.A.T."/>
            <person name="Koren S."/>
            <person name="Bechman K.B."/>
            <person name="Herman A."/>
            <person name="Abrahante J.E."/>
            <person name="Garbe J."/>
        </authorList>
    </citation>
    <scope>NUCLEOTIDE SEQUENCE</scope>
    <source>
        <strain evidence="2">Duluth1</strain>
        <tissue evidence="2">Whole animal</tissue>
    </source>
</reference>
<evidence type="ECO:0000313" key="3">
    <source>
        <dbReference type="Proteomes" id="UP000828390"/>
    </source>
</evidence>
<evidence type="ECO:0000313" key="2">
    <source>
        <dbReference type="EMBL" id="KAH3725712.1"/>
    </source>
</evidence>
<accession>A0A9D4HM90</accession>
<sequence>MGYSLRPATPARRPLVRKTLQMSYTENVQEMNPSSDSSLILDSCETFTATRLEVVTPELPAECESVCCQKVQYLCRNRPVMVNTSTQTVDVVELDHNYMCMEKTKNAGVQHSSAELGAENISCESDSRFYTGLTLTQLFTLIATLAPFGSHLPFKMKVADQIFAVLVRLRLGLTYEDLAMRLNMSAHLVSDIFNSWLDIMAEHLFQLCCLASQRNYSTDHAIIL</sequence>
<keyword evidence="3" id="KW-1185">Reference proteome</keyword>
<name>A0A9D4HM90_DREPO</name>
<dbReference type="EMBL" id="JAIWYP010000012">
    <property type="protein sequence ID" value="KAH3725712.1"/>
    <property type="molecule type" value="Genomic_DNA"/>
</dbReference>
<reference evidence="2" key="1">
    <citation type="journal article" date="2019" name="bioRxiv">
        <title>The Genome of the Zebra Mussel, Dreissena polymorpha: A Resource for Invasive Species Research.</title>
        <authorList>
            <person name="McCartney M.A."/>
            <person name="Auch B."/>
            <person name="Kono T."/>
            <person name="Mallez S."/>
            <person name="Zhang Y."/>
            <person name="Obille A."/>
            <person name="Becker A."/>
            <person name="Abrahante J.E."/>
            <person name="Garbe J."/>
            <person name="Badalamenti J.P."/>
            <person name="Herman A."/>
            <person name="Mangelson H."/>
            <person name="Liachko I."/>
            <person name="Sullivan S."/>
            <person name="Sone E.D."/>
            <person name="Koren S."/>
            <person name="Silverstein K.A.T."/>
            <person name="Beckman K.B."/>
            <person name="Gohl D.M."/>
        </authorList>
    </citation>
    <scope>NUCLEOTIDE SEQUENCE</scope>
    <source>
        <strain evidence="2">Duluth1</strain>
        <tissue evidence="2">Whole animal</tissue>
    </source>
</reference>
<dbReference type="InterPro" id="IPR027805">
    <property type="entry name" value="Transposase_HTH_dom"/>
</dbReference>
<gene>
    <name evidence="2" type="ORF">DPMN_051561</name>
</gene>
<evidence type="ECO:0000259" key="1">
    <source>
        <dbReference type="Pfam" id="PF13613"/>
    </source>
</evidence>
<dbReference type="Proteomes" id="UP000828390">
    <property type="component" value="Unassembled WGS sequence"/>
</dbReference>
<proteinExistence type="predicted"/>